<proteinExistence type="inferred from homology"/>
<dbReference type="EMBL" id="WPOM01000001">
    <property type="protein sequence ID" value="MVN31674.1"/>
    <property type="molecule type" value="Genomic_DNA"/>
</dbReference>
<dbReference type="GO" id="GO:0000166">
    <property type="term" value="F:nucleotide binding"/>
    <property type="evidence" value="ECO:0007669"/>
    <property type="project" value="UniProtKB-KW"/>
</dbReference>
<dbReference type="EMBL" id="PPUQ01000023">
    <property type="protein sequence ID" value="RDC35433.1"/>
    <property type="molecule type" value="Genomic_DNA"/>
</dbReference>
<organism evidence="8 14">
    <name type="scientific">Eggerthella lenta</name>
    <name type="common">Eubacterium lentum</name>
    <dbReference type="NCBI Taxonomy" id="84112"/>
    <lineage>
        <taxon>Bacteria</taxon>
        <taxon>Bacillati</taxon>
        <taxon>Actinomycetota</taxon>
        <taxon>Coriobacteriia</taxon>
        <taxon>Eggerthellales</taxon>
        <taxon>Eggerthellaceae</taxon>
        <taxon>Eggerthella</taxon>
    </lineage>
</organism>
<evidence type="ECO:0000259" key="6">
    <source>
        <dbReference type="Pfam" id="PF12637"/>
    </source>
</evidence>
<comment type="similarity">
    <text evidence="1">Belongs to the ribonucleoside diphosphate reductase class-2 family.</text>
</comment>
<dbReference type="GO" id="GO:0071897">
    <property type="term" value="P:DNA biosynthetic process"/>
    <property type="evidence" value="ECO:0007669"/>
    <property type="project" value="UniProtKB-KW"/>
</dbReference>
<name>A0A369ML64_EGGLN</name>
<dbReference type="Pfam" id="PF12637">
    <property type="entry name" value="TSCPD"/>
    <property type="match status" value="1"/>
</dbReference>
<evidence type="ECO:0000313" key="13">
    <source>
        <dbReference type="Proteomes" id="UP000253915"/>
    </source>
</evidence>
<keyword evidence="4" id="KW-0547">Nucleotide-binding</keyword>
<evidence type="ECO:0000313" key="15">
    <source>
        <dbReference type="Proteomes" id="UP000312594"/>
    </source>
</evidence>
<evidence type="ECO:0000256" key="5">
    <source>
        <dbReference type="ARBA" id="ARBA00047754"/>
    </source>
</evidence>
<dbReference type="EC" id="1.17.4.1" evidence="2"/>
<dbReference type="InterPro" id="IPR023806">
    <property type="entry name" value="CHP03905"/>
</dbReference>
<dbReference type="InterPro" id="IPR024434">
    <property type="entry name" value="TSCPD_dom"/>
</dbReference>
<evidence type="ECO:0000313" key="10">
    <source>
        <dbReference type="EMBL" id="RDC35433.1"/>
    </source>
</evidence>
<feature type="domain" description="TSCPD" evidence="6">
    <location>
        <begin position="3"/>
        <end position="78"/>
    </location>
</feature>
<evidence type="ECO:0000313" key="7">
    <source>
        <dbReference type="EMBL" id="MVN31674.1"/>
    </source>
</evidence>
<reference evidence="7 16" key="4">
    <citation type="submission" date="2019-11" db="EMBL/GenBank/DDBJ databases">
        <title>Whole genome shotgun sequencing (WGS) data from Adlercreutzia equolifaciens ResAG-91, Eggerthella lenta MRI-F36, MRI-F37, MRI-F40, ResAG-49, ResAG-88, ResAG-121, ResAG-145, and Gordonibacter sp. ResAG-5, ResAG-26, ResAG-43, ResAG-50, ResAG-59.</title>
        <authorList>
            <person name="Stoll D.A."/>
            <person name="Danylec N."/>
            <person name="Franz C.M.A.P."/>
            <person name="Huch M."/>
        </authorList>
    </citation>
    <scope>NUCLEOTIDE SEQUENCE [LARGE SCALE GENOMIC DNA]</scope>
    <source>
        <strain evidence="7 16">ResAG-88</strain>
    </source>
</reference>
<comment type="catalytic activity">
    <reaction evidence="5">
        <text>a 2'-deoxyribonucleoside 5'-diphosphate + [thioredoxin]-disulfide + H2O = a ribonucleoside 5'-diphosphate + [thioredoxin]-dithiol</text>
        <dbReference type="Rhea" id="RHEA:23252"/>
        <dbReference type="Rhea" id="RHEA-COMP:10698"/>
        <dbReference type="Rhea" id="RHEA-COMP:10700"/>
        <dbReference type="ChEBI" id="CHEBI:15377"/>
        <dbReference type="ChEBI" id="CHEBI:29950"/>
        <dbReference type="ChEBI" id="CHEBI:50058"/>
        <dbReference type="ChEBI" id="CHEBI:57930"/>
        <dbReference type="ChEBI" id="CHEBI:73316"/>
        <dbReference type="EC" id="1.17.4.1"/>
    </reaction>
</comment>
<sequence>MYRYTPRGVCSRAIDIDLDGDKVARVEFVGGCDGNLKAVSKLIEGMTVEDVAAALEGNTCGRRATSCADQLVKGLREARQAAV</sequence>
<keyword evidence="3" id="KW-0237">DNA synthesis</keyword>
<dbReference type="RefSeq" id="WP_009307046.1">
    <property type="nucleotide sequence ID" value="NZ_AP031442.1"/>
</dbReference>
<dbReference type="Proteomes" id="UP000312594">
    <property type="component" value="Unassembled WGS sequence"/>
</dbReference>
<dbReference type="EMBL" id="PPTY01000001">
    <property type="protein sequence ID" value="RDB89085.1"/>
    <property type="molecule type" value="Genomic_DNA"/>
</dbReference>
<evidence type="ECO:0000256" key="4">
    <source>
        <dbReference type="ARBA" id="ARBA00022741"/>
    </source>
</evidence>
<dbReference type="NCBIfam" id="TIGR03905">
    <property type="entry name" value="TIGR03905_4_Cys"/>
    <property type="match status" value="1"/>
</dbReference>
<reference evidence="12 13" key="2">
    <citation type="journal article" date="2018" name="Elife">
        <title>Discovery and characterization of a prevalent human gut bacterial enzyme sufficient for the inactivation of a family of plant toxins.</title>
        <authorList>
            <person name="Koppel N."/>
            <person name="Bisanz J.E."/>
            <person name="Pandelia M.E."/>
            <person name="Turnbaugh P.J."/>
            <person name="Balskus E.P."/>
        </authorList>
    </citation>
    <scope>NUCLEOTIDE SEQUENCE [LARGE SCALE GENOMIC DNA]</scope>
    <source>
        <strain evidence="10 13">16A</strain>
        <strain evidence="9 12">FAA1-1-60AUCSF</strain>
        <strain evidence="8 14">W1 BHI 6</strain>
    </source>
</reference>
<gene>
    <name evidence="10" type="ORF">C1853_13050</name>
    <name evidence="9" type="ORF">C1871_01050</name>
    <name evidence="8" type="ORF">C1875_02495</name>
    <name evidence="11" type="ORF">FIC87_12415</name>
    <name evidence="7" type="ORF">GO726_00570</name>
</gene>
<reference evidence="11 15" key="1">
    <citation type="journal article" date="2005" name="Appl. Environ. Microbiol.">
        <title>Intestinal bacterial communities that produce active estrogen-like compounds enterodiol and enterolactone in humans.</title>
        <authorList>
            <person name="Clavel T."/>
            <person name="Henderson G."/>
            <person name="Alpert C.A."/>
            <person name="Philippe C."/>
            <person name="Rigottier-Gois L."/>
            <person name="Dore J."/>
            <person name="Blaut M."/>
        </authorList>
    </citation>
    <scope>NUCLEOTIDE SEQUENCE [LARGE SCALE GENOMIC DNA]</scope>
    <source>
        <strain evidence="11 15">SECO-MT75m2</strain>
    </source>
</reference>
<dbReference type="EMBL" id="VEVP01000036">
    <property type="protein sequence ID" value="TNU88997.1"/>
    <property type="molecule type" value="Genomic_DNA"/>
</dbReference>
<accession>A0A369ML64</accession>
<protein>
    <recommendedName>
        <fullName evidence="2">ribonucleoside-diphosphate reductase</fullName>
        <ecNumber evidence="2">1.17.4.1</ecNumber>
    </recommendedName>
</protein>
<evidence type="ECO:0000313" key="16">
    <source>
        <dbReference type="Proteomes" id="UP000436429"/>
    </source>
</evidence>
<dbReference type="Proteomes" id="UP000253970">
    <property type="component" value="Unassembled WGS sequence"/>
</dbReference>
<dbReference type="Proteomes" id="UP000253857">
    <property type="component" value="Unassembled WGS sequence"/>
</dbReference>
<dbReference type="GeneID" id="69511022"/>
<dbReference type="OMA" id="GCAGNTQ"/>
<dbReference type="AlphaFoldDB" id="A0A369ML64"/>
<dbReference type="EMBL" id="PPTU01000002">
    <property type="protein sequence ID" value="RDB72892.1"/>
    <property type="molecule type" value="Genomic_DNA"/>
</dbReference>
<reference evidence="11" key="3">
    <citation type="submission" date="2019-06" db="EMBL/GenBank/DDBJ databases">
        <authorList>
            <person name="Bisanz J.E."/>
            <person name="Turnbaugh P.J."/>
        </authorList>
    </citation>
    <scope>NUCLEOTIDE SEQUENCE</scope>
    <source>
        <strain evidence="11">SECO-MT75m2</strain>
    </source>
</reference>
<evidence type="ECO:0000256" key="2">
    <source>
        <dbReference type="ARBA" id="ARBA00012274"/>
    </source>
</evidence>
<evidence type="ECO:0000256" key="3">
    <source>
        <dbReference type="ARBA" id="ARBA00022634"/>
    </source>
</evidence>
<evidence type="ECO:0000313" key="11">
    <source>
        <dbReference type="EMBL" id="TNU88997.1"/>
    </source>
</evidence>
<evidence type="ECO:0000313" key="8">
    <source>
        <dbReference type="EMBL" id="RDB72892.1"/>
    </source>
</evidence>
<evidence type="ECO:0000313" key="14">
    <source>
        <dbReference type="Proteomes" id="UP000253970"/>
    </source>
</evidence>
<evidence type="ECO:0000256" key="1">
    <source>
        <dbReference type="ARBA" id="ARBA00007405"/>
    </source>
</evidence>
<dbReference type="GO" id="GO:0004748">
    <property type="term" value="F:ribonucleoside-diphosphate reductase activity, thioredoxin disulfide as acceptor"/>
    <property type="evidence" value="ECO:0007669"/>
    <property type="project" value="UniProtKB-EC"/>
</dbReference>
<evidence type="ECO:0000313" key="12">
    <source>
        <dbReference type="Proteomes" id="UP000253857"/>
    </source>
</evidence>
<dbReference type="Proteomes" id="UP000253915">
    <property type="component" value="Unassembled WGS sequence"/>
</dbReference>
<comment type="caution">
    <text evidence="8">The sequence shown here is derived from an EMBL/GenBank/DDBJ whole genome shotgun (WGS) entry which is preliminary data.</text>
</comment>
<dbReference type="Proteomes" id="UP000436429">
    <property type="component" value="Unassembled WGS sequence"/>
</dbReference>
<evidence type="ECO:0000313" key="9">
    <source>
        <dbReference type="EMBL" id="RDB89085.1"/>
    </source>
</evidence>